<dbReference type="OrthoDB" id="20872at2759"/>
<dbReference type="EMBL" id="JNBR01002420">
    <property type="protein sequence ID" value="OQR82780.1"/>
    <property type="molecule type" value="Genomic_DNA"/>
</dbReference>
<organism evidence="4 5">
    <name type="scientific">Achlya hypogyna</name>
    <name type="common">Oomycete</name>
    <name type="synonym">Protoachlya hypogyna</name>
    <dbReference type="NCBI Taxonomy" id="1202772"/>
    <lineage>
        <taxon>Eukaryota</taxon>
        <taxon>Sar</taxon>
        <taxon>Stramenopiles</taxon>
        <taxon>Oomycota</taxon>
        <taxon>Saprolegniomycetes</taxon>
        <taxon>Saprolegniales</taxon>
        <taxon>Achlyaceae</taxon>
        <taxon>Achlya</taxon>
    </lineage>
</organism>
<dbReference type="PANTHER" id="PTHR24171">
    <property type="entry name" value="ANKYRIN REPEAT DOMAIN-CONTAINING PROTEIN 39-RELATED"/>
    <property type="match status" value="1"/>
</dbReference>
<dbReference type="Pfam" id="PF00023">
    <property type="entry name" value="Ank"/>
    <property type="match status" value="1"/>
</dbReference>
<keyword evidence="2 3" id="KW-0040">ANK repeat</keyword>
<protein>
    <submittedName>
        <fullName evidence="4">Uncharacterized protein</fullName>
    </submittedName>
</protein>
<keyword evidence="1" id="KW-0677">Repeat</keyword>
<dbReference type="Gene3D" id="1.25.40.20">
    <property type="entry name" value="Ankyrin repeat-containing domain"/>
    <property type="match status" value="1"/>
</dbReference>
<dbReference type="InterPro" id="IPR002110">
    <property type="entry name" value="Ankyrin_rpt"/>
</dbReference>
<dbReference type="SUPFAM" id="SSF48403">
    <property type="entry name" value="Ankyrin repeat"/>
    <property type="match status" value="1"/>
</dbReference>
<dbReference type="GO" id="GO:0085020">
    <property type="term" value="P:protein K6-linked ubiquitination"/>
    <property type="evidence" value="ECO:0007669"/>
    <property type="project" value="TreeGrafter"/>
</dbReference>
<accession>A0A1V9YAM5</accession>
<gene>
    <name evidence="4" type="ORF">ACHHYP_15550</name>
</gene>
<dbReference type="AlphaFoldDB" id="A0A1V9YAM5"/>
<dbReference type="PROSITE" id="PS50088">
    <property type="entry name" value="ANK_REPEAT"/>
    <property type="match status" value="2"/>
</dbReference>
<dbReference type="PROSITE" id="PS50297">
    <property type="entry name" value="ANK_REP_REGION"/>
    <property type="match status" value="2"/>
</dbReference>
<keyword evidence="5" id="KW-1185">Reference proteome</keyword>
<evidence type="ECO:0000313" key="5">
    <source>
        <dbReference type="Proteomes" id="UP000243579"/>
    </source>
</evidence>
<dbReference type="GO" id="GO:0004842">
    <property type="term" value="F:ubiquitin-protein transferase activity"/>
    <property type="evidence" value="ECO:0007669"/>
    <property type="project" value="TreeGrafter"/>
</dbReference>
<name>A0A1V9YAM5_ACHHY</name>
<feature type="repeat" description="ANK" evidence="3">
    <location>
        <begin position="134"/>
        <end position="166"/>
    </location>
</feature>
<proteinExistence type="predicted"/>
<evidence type="ECO:0000256" key="1">
    <source>
        <dbReference type="ARBA" id="ARBA00022737"/>
    </source>
</evidence>
<dbReference type="SMART" id="SM00248">
    <property type="entry name" value="ANK"/>
    <property type="match status" value="3"/>
</dbReference>
<reference evidence="4 5" key="1">
    <citation type="journal article" date="2014" name="Genome Biol. Evol.">
        <title>The secreted proteins of Achlya hypogyna and Thraustotheca clavata identify the ancestral oomycete secretome and reveal gene acquisitions by horizontal gene transfer.</title>
        <authorList>
            <person name="Misner I."/>
            <person name="Blouin N."/>
            <person name="Leonard G."/>
            <person name="Richards T.A."/>
            <person name="Lane C.E."/>
        </authorList>
    </citation>
    <scope>NUCLEOTIDE SEQUENCE [LARGE SCALE GENOMIC DNA]</scope>
    <source>
        <strain evidence="4 5">ATCC 48635</strain>
    </source>
</reference>
<dbReference type="InterPro" id="IPR036770">
    <property type="entry name" value="Ankyrin_rpt-contain_sf"/>
</dbReference>
<evidence type="ECO:0000256" key="2">
    <source>
        <dbReference type="ARBA" id="ARBA00023043"/>
    </source>
</evidence>
<evidence type="ECO:0000256" key="3">
    <source>
        <dbReference type="PROSITE-ProRule" id="PRU00023"/>
    </source>
</evidence>
<dbReference type="Pfam" id="PF12796">
    <property type="entry name" value="Ank_2"/>
    <property type="match status" value="1"/>
</dbReference>
<dbReference type="STRING" id="1202772.A0A1V9YAM5"/>
<feature type="repeat" description="ANK" evidence="3">
    <location>
        <begin position="101"/>
        <end position="133"/>
    </location>
</feature>
<evidence type="ECO:0000313" key="4">
    <source>
        <dbReference type="EMBL" id="OQR82780.1"/>
    </source>
</evidence>
<dbReference type="Proteomes" id="UP000243579">
    <property type="component" value="Unassembled WGS sequence"/>
</dbReference>
<dbReference type="PANTHER" id="PTHR24171:SF8">
    <property type="entry name" value="BRCA1-ASSOCIATED RING DOMAIN PROTEIN 1"/>
    <property type="match status" value="1"/>
</dbReference>
<dbReference type="PRINTS" id="PR01415">
    <property type="entry name" value="ANKYRIN"/>
</dbReference>
<sequence length="286" mass="30640">MWRRTTLVAAPRRWLSTTALSNADALVALIKEANGDDDDARDFLRAAPVVDLTVTDAFGSTALTLAARGGHLELCRDLLHVIDAPSSIGPREVVLNQANMFGSTPLMCASASGHSAIVGVLLAAGADVNIKTRYGSTALSKAAEAGHGVIVDQLLAHGASVTENALGKTPFDLALAKGHVLPQLEQRLSAAKADEAAVEPTVEIARVTSWRSATLIECRLEASDEVVLVQKEATQRTPINATLELSLTDDRWYIVSAPVAKRPAKQRCLHPRRPFDKKCVDCPERR</sequence>
<comment type="caution">
    <text evidence="4">The sequence shown here is derived from an EMBL/GenBank/DDBJ whole genome shotgun (WGS) entry which is preliminary data.</text>
</comment>